<reference evidence="2" key="1">
    <citation type="journal article" date="2021" name="Gut Microbes">
        <title>A synthetic consortium of 100 gut commensals modulates the composition and function in a colon model of the microbiome of elderly subjects.</title>
        <authorList>
            <person name="Perez M."/>
            <person name="Ntemiri A."/>
            <person name="Tan H."/>
            <person name="Harris H.M.B."/>
            <person name="Roager H.M."/>
            <person name="Ribiere C."/>
            <person name="O'Toole P.W."/>
        </authorList>
    </citation>
    <scope>NUCLEOTIDE SEQUENCE</scope>
    <source>
        <strain evidence="2">MCC335</strain>
    </source>
</reference>
<feature type="transmembrane region" description="Helical" evidence="1">
    <location>
        <begin position="336"/>
        <end position="358"/>
    </location>
</feature>
<keyword evidence="1" id="KW-1133">Transmembrane helix</keyword>
<feature type="transmembrane region" description="Helical" evidence="1">
    <location>
        <begin position="241"/>
        <end position="265"/>
    </location>
</feature>
<keyword evidence="1" id="KW-0812">Transmembrane</keyword>
<proteinExistence type="predicted"/>
<dbReference type="PANTHER" id="PTHR40089">
    <property type="entry name" value="ETHANOLAMINE UTILIZATION PROTEIN EUTH"/>
    <property type="match status" value="1"/>
</dbReference>
<evidence type="ECO:0000313" key="3">
    <source>
        <dbReference type="Proteomes" id="UP000708338"/>
    </source>
</evidence>
<feature type="transmembrane region" description="Helical" evidence="1">
    <location>
        <begin position="143"/>
        <end position="166"/>
    </location>
</feature>
<accession>A0AA41FFH5</accession>
<evidence type="ECO:0000256" key="1">
    <source>
        <dbReference type="SAM" id="Phobius"/>
    </source>
</evidence>
<dbReference type="AlphaFoldDB" id="A0AA41FFH5"/>
<gene>
    <name evidence="2" type="primary">eutH</name>
    <name evidence="2" type="ORF">GPL26_13070</name>
</gene>
<feature type="transmembrane region" description="Helical" evidence="1">
    <location>
        <begin position="12"/>
        <end position="30"/>
    </location>
</feature>
<protein>
    <submittedName>
        <fullName evidence="2">Ethanolamine utilization protein EutH</fullName>
    </submittedName>
</protein>
<sequence length="370" mass="39613">MRRRNRMSAYQVIKIIVAVGIVAGGADLLMDCRFHIGEKMKEGFGMAGPMMLSIAGIMSLAPLIAKLLQPALVPVFRFIGADPAVFGILLGCDMGGYQLAMSLAESKEIARMVGLATASMLGGTLTFSIPVGQAMVEPEDMPYFSRGMLLGIAAIPFGSIMGGAFMGIPWNLILINHVPVILLSLILIWGFRFCPGRIVRCVEAFGNMISKLGIVGITIGSISYLTGVTIIGDFTPVMESMAVVCGMTIVLIGMLPVLEIFIRLLKKTLNIIGRKIGLDAVSTSGIIFTMASGVPTFAMMKNMSRRGIVINAAWSVTCAAIFGSQLSFVLGVEPEMIMSFMAAKLAAGILALIIAFLTTRNMEEIREREV</sequence>
<feature type="transmembrane region" description="Helical" evidence="1">
    <location>
        <begin position="75"/>
        <end position="97"/>
    </location>
</feature>
<feature type="transmembrane region" description="Helical" evidence="1">
    <location>
        <begin position="109"/>
        <end position="131"/>
    </location>
</feature>
<dbReference type="PANTHER" id="PTHR40089:SF1">
    <property type="entry name" value="ETHANOLAMINE PERMEASE EUTH-RELATED"/>
    <property type="match status" value="1"/>
</dbReference>
<dbReference type="Pfam" id="PF04346">
    <property type="entry name" value="EutH"/>
    <property type="match status" value="1"/>
</dbReference>
<keyword evidence="1" id="KW-0472">Membrane</keyword>
<dbReference type="InterPro" id="IPR007441">
    <property type="entry name" value="EutH"/>
</dbReference>
<feature type="transmembrane region" description="Helical" evidence="1">
    <location>
        <begin position="308"/>
        <end position="330"/>
    </location>
</feature>
<dbReference type="Proteomes" id="UP000708338">
    <property type="component" value="Unassembled WGS sequence"/>
</dbReference>
<dbReference type="GO" id="GO:0034228">
    <property type="term" value="F:ethanolamine transmembrane transporter activity"/>
    <property type="evidence" value="ECO:0007669"/>
    <property type="project" value="InterPro"/>
</dbReference>
<organism evidence="2 3">
    <name type="scientific">Enterocloster citroniae</name>
    <dbReference type="NCBI Taxonomy" id="358743"/>
    <lineage>
        <taxon>Bacteria</taxon>
        <taxon>Bacillati</taxon>
        <taxon>Bacillota</taxon>
        <taxon>Clostridia</taxon>
        <taxon>Lachnospirales</taxon>
        <taxon>Lachnospiraceae</taxon>
        <taxon>Enterocloster</taxon>
    </lineage>
</organism>
<dbReference type="GO" id="GO:0005886">
    <property type="term" value="C:plasma membrane"/>
    <property type="evidence" value="ECO:0007669"/>
    <property type="project" value="TreeGrafter"/>
</dbReference>
<feature type="transmembrane region" description="Helical" evidence="1">
    <location>
        <begin position="172"/>
        <end position="191"/>
    </location>
</feature>
<feature type="transmembrane region" description="Helical" evidence="1">
    <location>
        <begin position="212"/>
        <end position="235"/>
    </location>
</feature>
<name>A0AA41FFH5_9FIRM</name>
<dbReference type="EMBL" id="WQPS01000014">
    <property type="protein sequence ID" value="MBT9810569.1"/>
    <property type="molecule type" value="Genomic_DNA"/>
</dbReference>
<comment type="caution">
    <text evidence="2">The sequence shown here is derived from an EMBL/GenBank/DDBJ whole genome shotgun (WGS) entry which is preliminary data.</text>
</comment>
<evidence type="ECO:0000313" key="2">
    <source>
        <dbReference type="EMBL" id="MBT9810569.1"/>
    </source>
</evidence>
<feature type="transmembrane region" description="Helical" evidence="1">
    <location>
        <begin position="50"/>
        <end position="68"/>
    </location>
</feature>